<evidence type="ECO:0000256" key="5">
    <source>
        <dbReference type="SAM" id="Phobius"/>
    </source>
</evidence>
<evidence type="ECO:0000313" key="8">
    <source>
        <dbReference type="Proteomes" id="UP000249324"/>
    </source>
</evidence>
<reference evidence="6" key="4">
    <citation type="submission" date="2023-08" db="EMBL/GenBank/DDBJ databases">
        <authorList>
            <person name="Guima S.E.S."/>
            <person name="Martins L.F."/>
            <person name="Silva A.M."/>
            <person name="Setubal J.C."/>
        </authorList>
    </citation>
    <scope>NUCLEOTIDE SEQUENCE</scope>
    <source>
        <strain evidence="6">ZC4RG45</strain>
    </source>
</reference>
<evidence type="ECO:0000256" key="3">
    <source>
        <dbReference type="ARBA" id="ARBA00022989"/>
    </source>
</evidence>
<dbReference type="EMBL" id="QGUI01000384">
    <property type="protein sequence ID" value="PZM96475.1"/>
    <property type="molecule type" value="Genomic_DNA"/>
</dbReference>
<protein>
    <submittedName>
        <fullName evidence="7">DoxX family protein</fullName>
    </submittedName>
</protein>
<evidence type="ECO:0000256" key="2">
    <source>
        <dbReference type="ARBA" id="ARBA00022692"/>
    </source>
</evidence>
<gene>
    <name evidence="6" type="ORF">DIU77_008775</name>
    <name evidence="7" type="ORF">DIU77_10710</name>
</gene>
<dbReference type="EMBL" id="QGUI02000089">
    <property type="protein sequence ID" value="MFO7192321.1"/>
    <property type="molecule type" value="Genomic_DNA"/>
</dbReference>
<evidence type="ECO:0000313" key="6">
    <source>
        <dbReference type="EMBL" id="MFO7192321.1"/>
    </source>
</evidence>
<dbReference type="Pfam" id="PF13564">
    <property type="entry name" value="DoxX_2"/>
    <property type="match status" value="1"/>
</dbReference>
<comment type="caution">
    <text evidence="7">The sequence shown here is derived from an EMBL/GenBank/DDBJ whole genome shotgun (WGS) entry which is preliminary data.</text>
</comment>
<organism evidence="7">
    <name type="scientific">Thermocrispum agreste</name>
    <dbReference type="NCBI Taxonomy" id="37925"/>
    <lineage>
        <taxon>Bacteria</taxon>
        <taxon>Bacillati</taxon>
        <taxon>Actinomycetota</taxon>
        <taxon>Actinomycetes</taxon>
        <taxon>Pseudonocardiales</taxon>
        <taxon>Pseudonocardiaceae</taxon>
        <taxon>Thermocrispum</taxon>
    </lineage>
</organism>
<reference evidence="6" key="2">
    <citation type="submission" date="2018-05" db="EMBL/GenBank/DDBJ databases">
        <authorList>
            <person name="Moura L."/>
            <person name="Setubal J.C."/>
        </authorList>
    </citation>
    <scope>NUCLEOTIDE SEQUENCE</scope>
    <source>
        <strain evidence="6">ZC4RG45</strain>
    </source>
</reference>
<dbReference type="GO" id="GO:0016020">
    <property type="term" value="C:membrane"/>
    <property type="evidence" value="ECO:0007669"/>
    <property type="project" value="UniProtKB-SubCell"/>
</dbReference>
<evidence type="ECO:0000256" key="4">
    <source>
        <dbReference type="ARBA" id="ARBA00023136"/>
    </source>
</evidence>
<comment type="subcellular location">
    <subcellularLocation>
        <location evidence="1">Membrane</location>
        <topology evidence="1">Multi-pass membrane protein</topology>
    </subcellularLocation>
</comment>
<reference evidence="7" key="1">
    <citation type="submission" date="2018-05" db="EMBL/GenBank/DDBJ databases">
        <authorList>
            <person name="Lanie J.A."/>
            <person name="Ng W.-L."/>
            <person name="Kazmierczak K.M."/>
            <person name="Andrzejewski T.M."/>
            <person name="Davidsen T.M."/>
            <person name="Wayne K.J."/>
            <person name="Tettelin H."/>
            <person name="Glass J.I."/>
            <person name="Rusch D."/>
            <person name="Podicherti R."/>
            <person name="Tsui H.-C.T."/>
            <person name="Winkler M.E."/>
        </authorList>
    </citation>
    <scope>NUCLEOTIDE SEQUENCE</scope>
    <source>
        <strain evidence="7">ZC4RG45</strain>
    </source>
</reference>
<keyword evidence="4 5" id="KW-0472">Membrane</keyword>
<feature type="transmembrane region" description="Helical" evidence="5">
    <location>
        <begin position="108"/>
        <end position="126"/>
    </location>
</feature>
<dbReference type="Proteomes" id="UP000249324">
    <property type="component" value="Unassembled WGS sequence"/>
</dbReference>
<evidence type="ECO:0000313" key="7">
    <source>
        <dbReference type="EMBL" id="PZM96475.1"/>
    </source>
</evidence>
<dbReference type="InterPro" id="IPR032808">
    <property type="entry name" value="DoxX"/>
</dbReference>
<evidence type="ECO:0000256" key="1">
    <source>
        <dbReference type="ARBA" id="ARBA00004141"/>
    </source>
</evidence>
<keyword evidence="3 5" id="KW-1133">Transmembrane helix</keyword>
<dbReference type="AlphaFoldDB" id="A0A2W4JES3"/>
<feature type="transmembrane region" description="Helical" evidence="5">
    <location>
        <begin position="69"/>
        <end position="96"/>
    </location>
</feature>
<name>A0A2W4JES3_9PSEU</name>
<accession>A0A2W4JES3</accession>
<feature type="transmembrane region" description="Helical" evidence="5">
    <location>
        <begin position="21"/>
        <end position="41"/>
    </location>
</feature>
<proteinExistence type="predicted"/>
<sequence>MAANRRISDSMRTSMPANLATWALQLALAIYLGVFSALPMLRGDAYVTETFDRIGFGDWFRHLTGLIELAGAVGLLIPLLCGLAALGLTAVMIGAIVAEFAVRSPGGAVVPAVLLVLFAFVAWYRWPHTLAFADRVRR</sequence>
<keyword evidence="2 5" id="KW-0812">Transmembrane</keyword>
<reference evidence="6 8" key="3">
    <citation type="journal article" date="2021" name="BMC Genomics">
        <title>Genome-resolved metagenome and metatranscriptome analyses of thermophilic composting reveal key bacterial players and their metabolic interactions.</title>
        <authorList>
            <person name="Braga L.P.P."/>
            <person name="Pereira R.V."/>
            <person name="Martins L.F."/>
            <person name="Moura L.M.S."/>
            <person name="Sanchez F.B."/>
            <person name="Patane J.S.L."/>
            <person name="da Silva A.M."/>
            <person name="Setubal J.C."/>
        </authorList>
    </citation>
    <scope>NUCLEOTIDE SEQUENCE [LARGE SCALE GENOMIC DNA]</scope>
    <source>
        <strain evidence="6">ZC4RG45</strain>
    </source>
</reference>